<accession>A0ACC2MLX6</accession>
<dbReference type="Proteomes" id="UP001234297">
    <property type="component" value="Chromosome 2"/>
</dbReference>
<protein>
    <submittedName>
        <fullName evidence="1">Uncharacterized protein</fullName>
    </submittedName>
</protein>
<reference evidence="1 2" key="1">
    <citation type="journal article" date="2022" name="Hortic Res">
        <title>A haplotype resolved chromosomal level avocado genome allows analysis of novel avocado genes.</title>
        <authorList>
            <person name="Nath O."/>
            <person name="Fletcher S.J."/>
            <person name="Hayward A."/>
            <person name="Shaw L.M."/>
            <person name="Masouleh A.K."/>
            <person name="Furtado A."/>
            <person name="Henry R.J."/>
            <person name="Mitter N."/>
        </authorList>
    </citation>
    <scope>NUCLEOTIDE SEQUENCE [LARGE SCALE GENOMIC DNA]</scope>
    <source>
        <strain evidence="2">cv. Hass</strain>
    </source>
</reference>
<evidence type="ECO:0000313" key="2">
    <source>
        <dbReference type="Proteomes" id="UP001234297"/>
    </source>
</evidence>
<sequence>MGGLGKTTLPQLFYNEERVEAYSEKRIWVCVSDPFDVNGIATEEKLSVPPKDAAQGSKVVVTTRSHRVAVAMDTPRINVNELGILSNSDCWEVSISGALKGTEEENCRELTKKSEKIIERCKGVPLAVRAVGSFLRRTREERYWEHVLDIEIWEWDIANDDIHKDGKHSLKRGCAGSSVWTPLSGVWTLEGKSWKFAVQRLVSELAPGCQEWRQSWRPDAGRQYAPVLCAMALSFSN</sequence>
<dbReference type="EMBL" id="CM056810">
    <property type="protein sequence ID" value="KAJ8646624.1"/>
    <property type="molecule type" value="Genomic_DNA"/>
</dbReference>
<name>A0ACC2MLX6_PERAE</name>
<comment type="caution">
    <text evidence="1">The sequence shown here is derived from an EMBL/GenBank/DDBJ whole genome shotgun (WGS) entry which is preliminary data.</text>
</comment>
<keyword evidence="2" id="KW-1185">Reference proteome</keyword>
<organism evidence="1 2">
    <name type="scientific">Persea americana</name>
    <name type="common">Avocado</name>
    <dbReference type="NCBI Taxonomy" id="3435"/>
    <lineage>
        <taxon>Eukaryota</taxon>
        <taxon>Viridiplantae</taxon>
        <taxon>Streptophyta</taxon>
        <taxon>Embryophyta</taxon>
        <taxon>Tracheophyta</taxon>
        <taxon>Spermatophyta</taxon>
        <taxon>Magnoliopsida</taxon>
        <taxon>Magnoliidae</taxon>
        <taxon>Laurales</taxon>
        <taxon>Lauraceae</taxon>
        <taxon>Persea</taxon>
    </lineage>
</organism>
<evidence type="ECO:0000313" key="1">
    <source>
        <dbReference type="EMBL" id="KAJ8646624.1"/>
    </source>
</evidence>
<proteinExistence type="predicted"/>
<gene>
    <name evidence="1" type="ORF">MRB53_008372</name>
</gene>